<dbReference type="AlphaFoldDB" id="A0A8T3BME2"/>
<evidence type="ECO:0000313" key="2">
    <source>
        <dbReference type="EMBL" id="KAI0515649.1"/>
    </source>
</evidence>
<name>A0A8T3BME2_DENNO</name>
<evidence type="ECO:0000256" key="1">
    <source>
        <dbReference type="SAM" id="MobiDB-lite"/>
    </source>
</evidence>
<comment type="caution">
    <text evidence="2">The sequence shown here is derived from an EMBL/GenBank/DDBJ whole genome shotgun (WGS) entry which is preliminary data.</text>
</comment>
<feature type="compositionally biased region" description="Basic and acidic residues" evidence="1">
    <location>
        <begin position="38"/>
        <end position="50"/>
    </location>
</feature>
<feature type="compositionally biased region" description="Basic and acidic residues" evidence="1">
    <location>
        <begin position="128"/>
        <end position="145"/>
    </location>
</feature>
<sequence>MEEPREGEERKDTHFAMESLLGPGEDRGGEVQVGPGGRRRDPSGEGDRAPSRWRLAGVSRAGRGRLQAGERWPTSGTSRKEKKRERERGRGLEGGKTGVGLEFANQRDGGSRGCRLSFLGREIGSGRGGRDRELESGRPRTMREEGRVPIPKLKASPSLLNVSPDVLPCSKHENSPLSAEIRLTRVCLVLKQVYHAIRDGTTAGSSSQCNQNRGITFPDLANIFKWF</sequence>
<reference evidence="2" key="1">
    <citation type="journal article" date="2022" name="Front. Genet.">
        <title>Chromosome-Scale Assembly of the Dendrobium nobile Genome Provides Insights Into the Molecular Mechanism of the Biosynthesis of the Medicinal Active Ingredient of Dendrobium.</title>
        <authorList>
            <person name="Xu Q."/>
            <person name="Niu S.-C."/>
            <person name="Li K.-L."/>
            <person name="Zheng P.-J."/>
            <person name="Zhang X.-J."/>
            <person name="Jia Y."/>
            <person name="Liu Y."/>
            <person name="Niu Y.-X."/>
            <person name="Yu L.-H."/>
            <person name="Chen D.-F."/>
            <person name="Zhang G.-Q."/>
        </authorList>
    </citation>
    <scope>NUCLEOTIDE SEQUENCE</scope>
    <source>
        <tissue evidence="2">Leaf</tissue>
    </source>
</reference>
<dbReference type="Proteomes" id="UP000829196">
    <property type="component" value="Unassembled WGS sequence"/>
</dbReference>
<evidence type="ECO:0000313" key="3">
    <source>
        <dbReference type="Proteomes" id="UP000829196"/>
    </source>
</evidence>
<proteinExistence type="predicted"/>
<feature type="region of interest" description="Disordered" evidence="1">
    <location>
        <begin position="1"/>
        <end position="106"/>
    </location>
</feature>
<organism evidence="2 3">
    <name type="scientific">Dendrobium nobile</name>
    <name type="common">Orchid</name>
    <dbReference type="NCBI Taxonomy" id="94219"/>
    <lineage>
        <taxon>Eukaryota</taxon>
        <taxon>Viridiplantae</taxon>
        <taxon>Streptophyta</taxon>
        <taxon>Embryophyta</taxon>
        <taxon>Tracheophyta</taxon>
        <taxon>Spermatophyta</taxon>
        <taxon>Magnoliopsida</taxon>
        <taxon>Liliopsida</taxon>
        <taxon>Asparagales</taxon>
        <taxon>Orchidaceae</taxon>
        <taxon>Epidendroideae</taxon>
        <taxon>Malaxideae</taxon>
        <taxon>Dendrobiinae</taxon>
        <taxon>Dendrobium</taxon>
    </lineage>
</organism>
<dbReference type="EMBL" id="JAGYWB010000007">
    <property type="protein sequence ID" value="KAI0515649.1"/>
    <property type="molecule type" value="Genomic_DNA"/>
</dbReference>
<accession>A0A8T3BME2</accession>
<feature type="compositionally biased region" description="Basic and acidic residues" evidence="1">
    <location>
        <begin position="84"/>
        <end position="93"/>
    </location>
</feature>
<protein>
    <submittedName>
        <fullName evidence="2">Uncharacterized protein</fullName>
    </submittedName>
</protein>
<feature type="region of interest" description="Disordered" evidence="1">
    <location>
        <begin position="125"/>
        <end position="145"/>
    </location>
</feature>
<keyword evidence="3" id="KW-1185">Reference proteome</keyword>
<gene>
    <name evidence="2" type="ORF">KFK09_008315</name>
</gene>